<feature type="chain" id="PRO_5040517241" evidence="1">
    <location>
        <begin position="19"/>
        <end position="260"/>
    </location>
</feature>
<evidence type="ECO:0000256" key="1">
    <source>
        <dbReference type="SAM" id="SignalP"/>
    </source>
</evidence>
<dbReference type="Pfam" id="PF04784">
    <property type="entry name" value="DUF547"/>
    <property type="match status" value="1"/>
</dbReference>
<dbReference type="GeneID" id="94685537"/>
<comment type="caution">
    <text evidence="3">The sequence shown here is derived from an EMBL/GenBank/DDBJ whole genome shotgun (WGS) entry which is preliminary data.</text>
</comment>
<keyword evidence="1" id="KW-0732">Signal</keyword>
<feature type="domain" description="DUF547" evidence="2">
    <location>
        <begin position="71"/>
        <end position="184"/>
    </location>
</feature>
<dbReference type="Proteomes" id="UP001107961">
    <property type="component" value="Unassembled WGS sequence"/>
</dbReference>
<dbReference type="PANTHER" id="PTHR46361">
    <property type="entry name" value="ELECTRON CARRIER/ PROTEIN DISULFIDE OXIDOREDUCTASE"/>
    <property type="match status" value="1"/>
</dbReference>
<gene>
    <name evidence="3" type="ORF">LZG35_01335</name>
</gene>
<protein>
    <submittedName>
        <fullName evidence="3">DUF547 domain-containing protein</fullName>
    </submittedName>
</protein>
<sequence length="260" mass="30020">MRPVIVTLLLLFTGIAQAFEHATWDALLNAHVQWVRGGVTSQVDYDGFATDKKRLEHYLDSLSAVSEQQFRRFDQDQQLAFLINAYNAFTVKLILDQKPRPDSIRDIGSLFSGPWDQRFFELLGAPRTLDEVEHDLIRGNPELMDPRIHFAVNCASVGCPALRPEAYTAERLDRQLEDSTRRFLSDRQRNRYDADRNRLAISPIFKWYRDDFADAAGTLHRWLARYHAPLALSEDTAEALRRGILDLSFMSYDWSLNSAR</sequence>
<proteinExistence type="predicted"/>
<keyword evidence="4" id="KW-1185">Reference proteome</keyword>
<evidence type="ECO:0000313" key="4">
    <source>
        <dbReference type="Proteomes" id="UP001107961"/>
    </source>
</evidence>
<reference evidence="3" key="1">
    <citation type="submission" date="2022-01" db="EMBL/GenBank/DDBJ databases">
        <authorList>
            <person name="Karlyshev A.V."/>
            <person name="Jaspars M."/>
        </authorList>
    </citation>
    <scope>NUCLEOTIDE SEQUENCE</scope>
    <source>
        <strain evidence="3">AGSA3-2</strain>
    </source>
</reference>
<dbReference type="AlphaFoldDB" id="A0A9Q3W2N0"/>
<accession>A0A9Q3W2N0</accession>
<dbReference type="KEGG" id="axe:P40_03775"/>
<dbReference type="RefSeq" id="WP_080530460.1">
    <property type="nucleotide sequence ID" value="NZ_CP012331.1"/>
</dbReference>
<dbReference type="EMBL" id="JAJVKT010000001">
    <property type="protein sequence ID" value="MCE7507262.1"/>
    <property type="molecule type" value="Genomic_DNA"/>
</dbReference>
<name>A0A9Q3W2N0_9GAMM</name>
<evidence type="ECO:0000259" key="2">
    <source>
        <dbReference type="Pfam" id="PF04784"/>
    </source>
</evidence>
<feature type="signal peptide" evidence="1">
    <location>
        <begin position="1"/>
        <end position="18"/>
    </location>
</feature>
<organism evidence="3 4">
    <name type="scientific">Alloalcanivorax xenomutans</name>
    <dbReference type="NCBI Taxonomy" id="1094342"/>
    <lineage>
        <taxon>Bacteria</taxon>
        <taxon>Pseudomonadati</taxon>
        <taxon>Pseudomonadota</taxon>
        <taxon>Gammaproteobacteria</taxon>
        <taxon>Oceanospirillales</taxon>
        <taxon>Alcanivoracaceae</taxon>
        <taxon>Alloalcanivorax</taxon>
    </lineage>
</organism>
<dbReference type="InterPro" id="IPR006869">
    <property type="entry name" value="DUF547"/>
</dbReference>
<dbReference type="PANTHER" id="PTHR46361:SF3">
    <property type="entry name" value="ELECTRON CARRIER_ PROTEIN DISULFIDE OXIDOREDUCTASE"/>
    <property type="match status" value="1"/>
</dbReference>
<evidence type="ECO:0000313" key="3">
    <source>
        <dbReference type="EMBL" id="MCE7507262.1"/>
    </source>
</evidence>